<sequence length="268" mass="32176">MNNQFVETLQDIFIKQNQYKQLNKQLQDEINNEFILKKNYKLLEKEIESQKELYEHLLNVLSENILYYDDLIEKANKLENYKLDLITNIKWMKEENTRKVQTITNSRLQLYEQIEKISNGCYLNYKQMVNLNYKIETKTNIIKEKLSDLLKTIEELKTKTRKLDQDIDQKNANLITIHKKNLDLKAELNLHSNIHNEQQLEKENLIKQITKYKDNLYKYNMINSQLKELKTNLGNNTSKTFQKEHASTNDYSVKNKNFISAHDLFFKK</sequence>
<gene>
    <name evidence="2" type="ORF">M0812_12652</name>
</gene>
<evidence type="ECO:0000256" key="1">
    <source>
        <dbReference type="SAM" id="Coils"/>
    </source>
</evidence>
<comment type="caution">
    <text evidence="2">The sequence shown here is derived from an EMBL/GenBank/DDBJ whole genome shotgun (WGS) entry which is preliminary data.</text>
</comment>
<evidence type="ECO:0000313" key="3">
    <source>
        <dbReference type="Proteomes" id="UP001146793"/>
    </source>
</evidence>
<dbReference type="AlphaFoldDB" id="A0AAV7ZSH4"/>
<accession>A0AAV7ZSH4</accession>
<proteinExistence type="predicted"/>
<organism evidence="2 3">
    <name type="scientific">Anaeramoeba flamelloides</name>
    <dbReference type="NCBI Taxonomy" id="1746091"/>
    <lineage>
        <taxon>Eukaryota</taxon>
        <taxon>Metamonada</taxon>
        <taxon>Anaeramoebidae</taxon>
        <taxon>Anaeramoeba</taxon>
    </lineage>
</organism>
<keyword evidence="1" id="KW-0175">Coiled coil</keyword>
<name>A0AAV7ZSH4_9EUKA</name>
<feature type="coiled-coil region" evidence="1">
    <location>
        <begin position="139"/>
        <end position="215"/>
    </location>
</feature>
<reference evidence="2" key="1">
    <citation type="submission" date="2022-08" db="EMBL/GenBank/DDBJ databases">
        <title>Novel sulphate-reducing endosymbionts in the free-living metamonad Anaeramoeba.</title>
        <authorList>
            <person name="Jerlstrom-Hultqvist J."/>
            <person name="Cepicka I."/>
            <person name="Gallot-Lavallee L."/>
            <person name="Salas-Leiva D."/>
            <person name="Curtis B.A."/>
            <person name="Zahonova K."/>
            <person name="Pipaliya S."/>
            <person name="Dacks J."/>
            <person name="Roger A.J."/>
        </authorList>
    </citation>
    <scope>NUCLEOTIDE SEQUENCE</scope>
    <source>
        <strain evidence="2">Busselton2</strain>
    </source>
</reference>
<dbReference type="Proteomes" id="UP001146793">
    <property type="component" value="Unassembled WGS sequence"/>
</dbReference>
<dbReference type="EMBL" id="JANTQA010000026">
    <property type="protein sequence ID" value="KAJ3442900.1"/>
    <property type="molecule type" value="Genomic_DNA"/>
</dbReference>
<evidence type="ECO:0000313" key="2">
    <source>
        <dbReference type="EMBL" id="KAJ3442900.1"/>
    </source>
</evidence>
<protein>
    <submittedName>
        <fullName evidence="2">Uncharacterized protein</fullName>
    </submittedName>
</protein>